<dbReference type="PANTHER" id="PTHR43861">
    <property type="entry name" value="TRANS-ACONITATE 2-METHYLTRANSFERASE-RELATED"/>
    <property type="match status" value="1"/>
</dbReference>
<proteinExistence type="predicted"/>
<dbReference type="Pfam" id="PF13649">
    <property type="entry name" value="Methyltransf_25"/>
    <property type="match status" value="1"/>
</dbReference>
<dbReference type="PANTHER" id="PTHR43861:SF3">
    <property type="entry name" value="PUTATIVE (AFU_ORTHOLOGUE AFUA_2G14390)-RELATED"/>
    <property type="match status" value="1"/>
</dbReference>
<comment type="caution">
    <text evidence="3">The sequence shown here is derived from an EMBL/GenBank/DDBJ whole genome shotgun (WGS) entry which is preliminary data.</text>
</comment>
<gene>
    <name evidence="3" type="ORF">ACFQDM_14440</name>
</gene>
<evidence type="ECO:0000313" key="4">
    <source>
        <dbReference type="Proteomes" id="UP001596303"/>
    </source>
</evidence>
<name>A0ABW1SDD3_9PROT</name>
<evidence type="ECO:0000256" key="1">
    <source>
        <dbReference type="ARBA" id="ARBA00022679"/>
    </source>
</evidence>
<dbReference type="Proteomes" id="UP001596303">
    <property type="component" value="Unassembled WGS sequence"/>
</dbReference>
<dbReference type="RefSeq" id="WP_377380201.1">
    <property type="nucleotide sequence ID" value="NZ_JBHSSW010000028.1"/>
</dbReference>
<dbReference type="GO" id="GO:0032259">
    <property type="term" value="P:methylation"/>
    <property type="evidence" value="ECO:0007669"/>
    <property type="project" value="UniProtKB-KW"/>
</dbReference>
<dbReference type="GO" id="GO:0061542">
    <property type="term" value="F:3-demethylubiquinol 3-O-methyltransferase activity"/>
    <property type="evidence" value="ECO:0007669"/>
    <property type="project" value="UniProtKB-EC"/>
</dbReference>
<protein>
    <submittedName>
        <fullName evidence="3">Class I SAM-dependent methyltransferase</fullName>
        <ecNumber evidence="3">2.1.1.222</ecNumber>
        <ecNumber evidence="3">2.1.1.64</ecNumber>
    </submittedName>
</protein>
<evidence type="ECO:0000313" key="3">
    <source>
        <dbReference type="EMBL" id="MFC6199282.1"/>
    </source>
</evidence>
<dbReference type="CDD" id="cd02440">
    <property type="entry name" value="AdoMet_MTases"/>
    <property type="match status" value="1"/>
</dbReference>
<keyword evidence="3" id="KW-0489">Methyltransferase</keyword>
<dbReference type="EC" id="2.1.1.222" evidence="3"/>
<evidence type="ECO:0000259" key="2">
    <source>
        <dbReference type="Pfam" id="PF13649"/>
    </source>
</evidence>
<accession>A0ABW1SDD3</accession>
<dbReference type="EMBL" id="JBHSSW010000028">
    <property type="protein sequence ID" value="MFC6199282.1"/>
    <property type="molecule type" value="Genomic_DNA"/>
</dbReference>
<reference evidence="4" key="1">
    <citation type="journal article" date="2019" name="Int. J. Syst. Evol. Microbiol.">
        <title>The Global Catalogue of Microorganisms (GCM) 10K type strain sequencing project: providing services to taxonomists for standard genome sequencing and annotation.</title>
        <authorList>
            <consortium name="The Broad Institute Genomics Platform"/>
            <consortium name="The Broad Institute Genome Sequencing Center for Infectious Disease"/>
            <person name="Wu L."/>
            <person name="Ma J."/>
        </authorList>
    </citation>
    <scope>NUCLEOTIDE SEQUENCE [LARGE SCALE GENOMIC DNA]</scope>
    <source>
        <strain evidence="4">CGMCC-1.15741</strain>
    </source>
</reference>
<dbReference type="EC" id="2.1.1.64" evidence="3"/>
<dbReference type="InterPro" id="IPR029063">
    <property type="entry name" value="SAM-dependent_MTases_sf"/>
</dbReference>
<dbReference type="InterPro" id="IPR041698">
    <property type="entry name" value="Methyltransf_25"/>
</dbReference>
<organism evidence="3 4">
    <name type="scientific">Ponticaulis profundi</name>
    <dbReference type="NCBI Taxonomy" id="2665222"/>
    <lineage>
        <taxon>Bacteria</taxon>
        <taxon>Pseudomonadati</taxon>
        <taxon>Pseudomonadota</taxon>
        <taxon>Alphaproteobacteria</taxon>
        <taxon>Hyphomonadales</taxon>
        <taxon>Hyphomonadaceae</taxon>
        <taxon>Ponticaulis</taxon>
    </lineage>
</organism>
<dbReference type="SUPFAM" id="SSF53335">
    <property type="entry name" value="S-adenosyl-L-methionine-dependent methyltransferases"/>
    <property type="match status" value="1"/>
</dbReference>
<dbReference type="GO" id="GO:0102208">
    <property type="term" value="F:2-polyprenyl-6-hydroxyphenol methylase activity"/>
    <property type="evidence" value="ECO:0007669"/>
    <property type="project" value="UniProtKB-EC"/>
</dbReference>
<keyword evidence="1 3" id="KW-0808">Transferase</keyword>
<sequence length="212" mass="23507">MSQGIPKEFWDTRFGQDEYVYGTRASRLLHAWADTISANCRTALIPACGEGRDAVFLAQLGLDVTAVDISAEGLAKTQKLAQEKQVNVTTVEADLFQWEWPVATFDLVATMFGHMPHDVRKPLHKFYTQALKPDGLLFLEGFTQDQIDFQKKYNSGGPPDANMLYVADTLADEFENVVPLSMMSGVETLEEGSFHSGPAALIRAVFRKTGNK</sequence>
<keyword evidence="4" id="KW-1185">Reference proteome</keyword>
<feature type="domain" description="Methyltransferase" evidence="2">
    <location>
        <begin position="47"/>
        <end position="135"/>
    </location>
</feature>
<dbReference type="Gene3D" id="3.40.50.150">
    <property type="entry name" value="Vaccinia Virus protein VP39"/>
    <property type="match status" value="1"/>
</dbReference>